<dbReference type="Proteomes" id="UP000838756">
    <property type="component" value="Unassembled WGS sequence"/>
</dbReference>
<dbReference type="PROSITE" id="PS50815">
    <property type="entry name" value="HORMA"/>
    <property type="match status" value="1"/>
</dbReference>
<keyword evidence="3" id="KW-1185">Reference proteome</keyword>
<comment type="caution">
    <text evidence="2">The sequence shown here is derived from an EMBL/GenBank/DDBJ whole genome shotgun (WGS) entry which is preliminary data.</text>
</comment>
<dbReference type="Gene3D" id="3.30.900.10">
    <property type="entry name" value="HORMA domain"/>
    <property type="match status" value="1"/>
</dbReference>
<feature type="domain" description="HORMA" evidence="1">
    <location>
        <begin position="3"/>
        <end position="191"/>
    </location>
</feature>
<evidence type="ECO:0000313" key="3">
    <source>
        <dbReference type="Proteomes" id="UP000838756"/>
    </source>
</evidence>
<dbReference type="Pfam" id="PF02301">
    <property type="entry name" value="HORMA"/>
    <property type="match status" value="1"/>
</dbReference>
<dbReference type="PANTHER" id="PTHR11842:SF10">
    <property type="entry name" value="MITOTIC SPINDLE ASSEMBLY CHECKPOINT PROTEIN MAD2B"/>
    <property type="match status" value="1"/>
</dbReference>
<gene>
    <name evidence="2" type="primary">jg1176</name>
    <name evidence="2" type="ORF">PAEG_LOCUS24563</name>
</gene>
<dbReference type="GO" id="GO:0016035">
    <property type="term" value="C:zeta DNA polymerase complex"/>
    <property type="evidence" value="ECO:0007669"/>
    <property type="project" value="TreeGrafter"/>
</dbReference>
<evidence type="ECO:0000313" key="2">
    <source>
        <dbReference type="EMBL" id="CAH2264281.1"/>
    </source>
</evidence>
<dbReference type="OrthoDB" id="21254at2759"/>
<dbReference type="PANTHER" id="PTHR11842">
    <property type="entry name" value="MITOTIC SPINDLE ASSEMBLY CHECKPOINT PROTEIN MAD2"/>
    <property type="match status" value="1"/>
</dbReference>
<reference evidence="2" key="1">
    <citation type="submission" date="2022-03" db="EMBL/GenBank/DDBJ databases">
        <authorList>
            <person name="Lindestad O."/>
        </authorList>
    </citation>
    <scope>NUCLEOTIDE SEQUENCE</scope>
</reference>
<name>A0A8S4SD78_9NEOP</name>
<dbReference type="AlphaFoldDB" id="A0A8S4SD78"/>
<evidence type="ECO:0000259" key="1">
    <source>
        <dbReference type="PROSITE" id="PS50815"/>
    </source>
</evidence>
<accession>A0A8S4SD78</accession>
<proteinExistence type="predicted"/>
<organism evidence="2 3">
    <name type="scientific">Pararge aegeria aegeria</name>
    <dbReference type="NCBI Taxonomy" id="348720"/>
    <lineage>
        <taxon>Eukaryota</taxon>
        <taxon>Metazoa</taxon>
        <taxon>Ecdysozoa</taxon>
        <taxon>Arthropoda</taxon>
        <taxon>Hexapoda</taxon>
        <taxon>Insecta</taxon>
        <taxon>Pterygota</taxon>
        <taxon>Neoptera</taxon>
        <taxon>Endopterygota</taxon>
        <taxon>Lepidoptera</taxon>
        <taxon>Glossata</taxon>
        <taxon>Ditrysia</taxon>
        <taxon>Papilionoidea</taxon>
        <taxon>Nymphalidae</taxon>
        <taxon>Satyrinae</taxon>
        <taxon>Satyrini</taxon>
        <taxon>Parargina</taxon>
        <taxon>Pararge</taxon>
    </lineage>
</organism>
<sequence>MDACFVDVTVEFLAVAFHSILYYASIYPRVIFETRKKYSVVVYRCLHPDVNLYIDRCLKSIAEALKTDELHRVEFAVTDMSFTPGIKFVFDFERMAAYDDTADAYLVRCEQNLRAFCLLLASVSQKFNGFPADSSFGIYLYTNESIEVALASMPHLEDFPLIEAEEEVEEMDNIMPLRRFSIRNYSIDTYIELPKPWTFCS</sequence>
<dbReference type="InterPro" id="IPR036570">
    <property type="entry name" value="HORMA_dom_sf"/>
</dbReference>
<dbReference type="SUPFAM" id="SSF56019">
    <property type="entry name" value="The spindle assembly checkpoint protein mad2"/>
    <property type="match status" value="1"/>
</dbReference>
<dbReference type="InterPro" id="IPR045091">
    <property type="entry name" value="Mad2-like"/>
</dbReference>
<protein>
    <submittedName>
        <fullName evidence="2">Jg1176 protein</fullName>
    </submittedName>
</protein>
<dbReference type="InterPro" id="IPR003511">
    <property type="entry name" value="HORMA_dom"/>
</dbReference>
<dbReference type="EMBL" id="CAKXAJ010026248">
    <property type="protein sequence ID" value="CAH2264281.1"/>
    <property type="molecule type" value="Genomic_DNA"/>
</dbReference>